<accession>A0A5N6VAP2</accession>
<dbReference type="SUPFAM" id="SSF81383">
    <property type="entry name" value="F-box domain"/>
    <property type="match status" value="1"/>
</dbReference>
<gene>
    <name evidence="1" type="ORF">BDV40DRAFT_295442</name>
</gene>
<keyword evidence="2" id="KW-1185">Reference proteome</keyword>
<name>A0A5N6VAP2_ASPTM</name>
<protein>
    <recommendedName>
        <fullName evidence="3">F-box domain-containing protein</fullName>
    </recommendedName>
</protein>
<dbReference type="EMBL" id="ML738588">
    <property type="protein sequence ID" value="KAE8167817.1"/>
    <property type="molecule type" value="Genomic_DNA"/>
</dbReference>
<dbReference type="OrthoDB" id="5130616at2759"/>
<evidence type="ECO:0000313" key="1">
    <source>
        <dbReference type="EMBL" id="KAE8167817.1"/>
    </source>
</evidence>
<evidence type="ECO:0000313" key="2">
    <source>
        <dbReference type="Proteomes" id="UP000326950"/>
    </source>
</evidence>
<organism evidence="1 2">
    <name type="scientific">Aspergillus tamarii</name>
    <dbReference type="NCBI Taxonomy" id="41984"/>
    <lineage>
        <taxon>Eukaryota</taxon>
        <taxon>Fungi</taxon>
        <taxon>Dikarya</taxon>
        <taxon>Ascomycota</taxon>
        <taxon>Pezizomycotina</taxon>
        <taxon>Eurotiomycetes</taxon>
        <taxon>Eurotiomycetidae</taxon>
        <taxon>Eurotiales</taxon>
        <taxon>Aspergillaceae</taxon>
        <taxon>Aspergillus</taxon>
        <taxon>Aspergillus subgen. Circumdati</taxon>
    </lineage>
</organism>
<dbReference type="InterPro" id="IPR036047">
    <property type="entry name" value="F-box-like_dom_sf"/>
</dbReference>
<evidence type="ECO:0008006" key="3">
    <source>
        <dbReference type="Google" id="ProtNLM"/>
    </source>
</evidence>
<dbReference type="AlphaFoldDB" id="A0A5N6VAP2"/>
<proteinExistence type="predicted"/>
<dbReference type="Proteomes" id="UP000326950">
    <property type="component" value="Unassembled WGS sequence"/>
</dbReference>
<sequence length="437" mass="50201">MYLPGEILFMISDRIGSQRDRIRLLSVCRRWHNLLFRKVCSCLYIEEDFDLFDGFARLDVSFFQNPHLALVVREFDTGGQGWTGGSGSEGYKHDIDRTAFHLLLEKIGISSTRLAAWKDRLDNNDENIWLPILIIMMKNLRVLGIGLLNMDFLCHVMTLVVTRQKPLDTDPPLQHLEEARGIPNQYRSSHSVSEIVLFTHLPSVRVLKTHHPFHDYDSFPNPSAVRPAPGSSGITELYCTRNTGTFSNGSNGFADLIIACRNLRVFEYRHNNHTQKRGLEVLRLNNGDLDHENPRCHEEPVGHEDQPGNDWFGSLHDCTALREIRIRLRNLLDFGAKSETPTVSFVNILTYSLEYLSVVDYKTTDCDILMANLRAMLTCREYKYPVLRKLDIQPHSCDYCVRKHSMMIEALEHARDSFTPVQKAFQEAGIEFHIVQA</sequence>
<reference evidence="1 2" key="1">
    <citation type="submission" date="2019-04" db="EMBL/GenBank/DDBJ databases">
        <title>Friends and foes A comparative genomics study of 23 Aspergillus species from section Flavi.</title>
        <authorList>
            <consortium name="DOE Joint Genome Institute"/>
            <person name="Kjaerbolling I."/>
            <person name="Vesth T."/>
            <person name="Frisvad J.C."/>
            <person name="Nybo J.L."/>
            <person name="Theobald S."/>
            <person name="Kildgaard S."/>
            <person name="Isbrandt T."/>
            <person name="Kuo A."/>
            <person name="Sato A."/>
            <person name="Lyhne E.K."/>
            <person name="Kogle M.E."/>
            <person name="Wiebenga A."/>
            <person name="Kun R.S."/>
            <person name="Lubbers R.J."/>
            <person name="Makela M.R."/>
            <person name="Barry K."/>
            <person name="Chovatia M."/>
            <person name="Clum A."/>
            <person name="Daum C."/>
            <person name="Haridas S."/>
            <person name="He G."/>
            <person name="LaButti K."/>
            <person name="Lipzen A."/>
            <person name="Mondo S."/>
            <person name="Riley R."/>
            <person name="Salamov A."/>
            <person name="Simmons B.A."/>
            <person name="Magnuson J.K."/>
            <person name="Henrissat B."/>
            <person name="Mortensen U.H."/>
            <person name="Larsen T.O."/>
            <person name="Devries R.P."/>
            <person name="Grigoriev I.V."/>
            <person name="Machida M."/>
            <person name="Baker S.E."/>
            <person name="Andersen M.R."/>
        </authorList>
    </citation>
    <scope>NUCLEOTIDE SEQUENCE [LARGE SCALE GENOMIC DNA]</scope>
    <source>
        <strain evidence="1 2">CBS 117626</strain>
    </source>
</reference>